<proteinExistence type="predicted"/>
<evidence type="ECO:0000256" key="1">
    <source>
        <dbReference type="SAM" id="SignalP"/>
    </source>
</evidence>
<dbReference type="RefSeq" id="WP_151166038.1">
    <property type="nucleotide sequence ID" value="NZ_WACR01000001.1"/>
</dbReference>
<evidence type="ECO:0000313" key="2">
    <source>
        <dbReference type="EMBL" id="KAB1066050.1"/>
    </source>
</evidence>
<organism evidence="2 3">
    <name type="scientific">Salibacter halophilus</name>
    <dbReference type="NCBI Taxonomy" id="1803916"/>
    <lineage>
        <taxon>Bacteria</taxon>
        <taxon>Pseudomonadati</taxon>
        <taxon>Bacteroidota</taxon>
        <taxon>Flavobacteriia</taxon>
        <taxon>Flavobacteriales</taxon>
        <taxon>Salibacteraceae</taxon>
        <taxon>Salibacter</taxon>
    </lineage>
</organism>
<dbReference type="Proteomes" id="UP000435357">
    <property type="component" value="Unassembled WGS sequence"/>
</dbReference>
<evidence type="ECO:0000313" key="3">
    <source>
        <dbReference type="Proteomes" id="UP000435357"/>
    </source>
</evidence>
<feature type="signal peptide" evidence="1">
    <location>
        <begin position="1"/>
        <end position="19"/>
    </location>
</feature>
<sequence>MKSFSITVILSFLLFAAFGQNQNNTPFIEDPGYHPVYILSDTHRIKGDTINDPNNALHSSLIENDTAFHVVYHYGRYPGMIFFKKRPQYIDQKCELEIYKFNGGRHVGITRHLKYQKNDSIYIETTAFYVLDPHNMKVGGYLPYSYKEIRKKDSTIIYSEEREVSHITKNALLNVSKIKYHPANNNDSSPVFITTGKPGKYSYARGKFMIPKRFK</sequence>
<comment type="caution">
    <text evidence="2">The sequence shown here is derived from an EMBL/GenBank/DDBJ whole genome shotgun (WGS) entry which is preliminary data.</text>
</comment>
<keyword evidence="3" id="KW-1185">Reference proteome</keyword>
<name>A0A6N6M7K0_9FLAO</name>
<protein>
    <submittedName>
        <fullName evidence="2">Uncharacterized protein</fullName>
    </submittedName>
</protein>
<gene>
    <name evidence="2" type="ORF">F3059_00860</name>
</gene>
<accession>A0A6N6M7K0</accession>
<dbReference type="EMBL" id="WACR01000001">
    <property type="protein sequence ID" value="KAB1066050.1"/>
    <property type="molecule type" value="Genomic_DNA"/>
</dbReference>
<keyword evidence="1" id="KW-0732">Signal</keyword>
<feature type="chain" id="PRO_5026928342" evidence="1">
    <location>
        <begin position="20"/>
        <end position="215"/>
    </location>
</feature>
<reference evidence="2 3" key="1">
    <citation type="submission" date="2019-09" db="EMBL/GenBank/DDBJ databases">
        <title>Genomes of Cryomorphaceae.</title>
        <authorList>
            <person name="Bowman J.P."/>
        </authorList>
    </citation>
    <scope>NUCLEOTIDE SEQUENCE [LARGE SCALE GENOMIC DNA]</scope>
    <source>
        <strain evidence="2 3">KCTC 52047</strain>
    </source>
</reference>
<dbReference type="AlphaFoldDB" id="A0A6N6M7K0"/>